<keyword evidence="3" id="KW-0378">Hydrolase</keyword>
<evidence type="ECO:0000313" key="7">
    <source>
        <dbReference type="Proteomes" id="UP000253426"/>
    </source>
</evidence>
<evidence type="ECO:0000313" key="6">
    <source>
        <dbReference type="EMBL" id="RBP36903.1"/>
    </source>
</evidence>
<dbReference type="PANTHER" id="PTHR30417:SF1">
    <property type="entry name" value="N-ACETYLMURAMOYL-L-ALANINE AMIDASE AMID"/>
    <property type="match status" value="1"/>
</dbReference>
<gene>
    <name evidence="6" type="ORF">DES53_11544</name>
</gene>
<proteinExistence type="predicted"/>
<sequence>MVPLSTAKIDTTGELMSRRHFLHSLLSGLTLGHVCDGTYAHAPSRSSFSLSSDKLVREATQLSIPGGKLMPVPKFLVVHFTCGMSGRSSVAWWNKPQAKGVNAHFVIERDGELLQCRPCNRMCAHAGPSIWKGVRGLNACSIGIELANAGNAVQQGLLFGKYRAPHGVTRATHKNGLTADWENYSEAQLKTCFQLAAMLHEEYQFQDIVGHDDIAPLRKNDPGPLFPMEALQNFCGLTPTTKQ</sequence>
<dbReference type="EC" id="3.5.1.28" evidence="2"/>
<feature type="domain" description="N-acetylmuramoyl-L-alanine amidase" evidence="5">
    <location>
        <begin position="62"/>
        <end position="223"/>
    </location>
</feature>
<evidence type="ECO:0000256" key="2">
    <source>
        <dbReference type="ARBA" id="ARBA00011901"/>
    </source>
</evidence>
<protein>
    <recommendedName>
        <fullName evidence="2">N-acetylmuramoyl-L-alanine amidase</fullName>
        <ecNumber evidence="2">3.5.1.28</ecNumber>
    </recommendedName>
</protein>
<evidence type="ECO:0000259" key="5">
    <source>
        <dbReference type="SMART" id="SM00644"/>
    </source>
</evidence>
<keyword evidence="4" id="KW-0961">Cell wall biogenesis/degradation</keyword>
<dbReference type="SUPFAM" id="SSF55846">
    <property type="entry name" value="N-acetylmuramoyl-L-alanine amidase-like"/>
    <property type="match status" value="1"/>
</dbReference>
<dbReference type="RefSeq" id="WP_113961685.1">
    <property type="nucleotide sequence ID" value="NZ_QNRR01000015.1"/>
</dbReference>
<dbReference type="Pfam" id="PF01510">
    <property type="entry name" value="Amidase_2"/>
    <property type="match status" value="1"/>
</dbReference>
<evidence type="ECO:0000256" key="1">
    <source>
        <dbReference type="ARBA" id="ARBA00001561"/>
    </source>
</evidence>
<dbReference type="InterPro" id="IPR002502">
    <property type="entry name" value="Amidase_domain"/>
</dbReference>
<dbReference type="Proteomes" id="UP000253426">
    <property type="component" value="Unassembled WGS sequence"/>
</dbReference>
<organism evidence="6 7">
    <name type="scientific">Roseimicrobium gellanilyticum</name>
    <dbReference type="NCBI Taxonomy" id="748857"/>
    <lineage>
        <taxon>Bacteria</taxon>
        <taxon>Pseudomonadati</taxon>
        <taxon>Verrucomicrobiota</taxon>
        <taxon>Verrucomicrobiia</taxon>
        <taxon>Verrucomicrobiales</taxon>
        <taxon>Verrucomicrobiaceae</taxon>
        <taxon>Roseimicrobium</taxon>
    </lineage>
</organism>
<dbReference type="GO" id="GO:0071555">
    <property type="term" value="P:cell wall organization"/>
    <property type="evidence" value="ECO:0007669"/>
    <property type="project" value="UniProtKB-KW"/>
</dbReference>
<dbReference type="Gene3D" id="3.40.80.10">
    <property type="entry name" value="Peptidoglycan recognition protein-like"/>
    <property type="match status" value="1"/>
</dbReference>
<dbReference type="OrthoDB" id="9794842at2"/>
<dbReference type="SMART" id="SM00644">
    <property type="entry name" value="Ami_2"/>
    <property type="match status" value="1"/>
</dbReference>
<dbReference type="PANTHER" id="PTHR30417">
    <property type="entry name" value="N-ACETYLMURAMOYL-L-ALANINE AMIDASE AMID"/>
    <property type="match status" value="1"/>
</dbReference>
<evidence type="ECO:0000256" key="3">
    <source>
        <dbReference type="ARBA" id="ARBA00022801"/>
    </source>
</evidence>
<comment type="catalytic activity">
    <reaction evidence="1">
        <text>Hydrolyzes the link between N-acetylmuramoyl residues and L-amino acid residues in certain cell-wall glycopeptides.</text>
        <dbReference type="EC" id="3.5.1.28"/>
    </reaction>
</comment>
<dbReference type="CDD" id="cd06583">
    <property type="entry name" value="PGRP"/>
    <property type="match status" value="1"/>
</dbReference>
<dbReference type="GO" id="GO:0009253">
    <property type="term" value="P:peptidoglycan catabolic process"/>
    <property type="evidence" value="ECO:0007669"/>
    <property type="project" value="InterPro"/>
</dbReference>
<dbReference type="EMBL" id="QNRR01000015">
    <property type="protein sequence ID" value="RBP36903.1"/>
    <property type="molecule type" value="Genomic_DNA"/>
</dbReference>
<dbReference type="InterPro" id="IPR036505">
    <property type="entry name" value="Amidase/PGRP_sf"/>
</dbReference>
<dbReference type="AlphaFoldDB" id="A0A366H4G4"/>
<comment type="caution">
    <text evidence="6">The sequence shown here is derived from an EMBL/GenBank/DDBJ whole genome shotgun (WGS) entry which is preliminary data.</text>
</comment>
<dbReference type="InterPro" id="IPR051206">
    <property type="entry name" value="NAMLAA_amidase_2"/>
</dbReference>
<dbReference type="GO" id="GO:0009254">
    <property type="term" value="P:peptidoglycan turnover"/>
    <property type="evidence" value="ECO:0007669"/>
    <property type="project" value="TreeGrafter"/>
</dbReference>
<keyword evidence="7" id="KW-1185">Reference proteome</keyword>
<name>A0A366H4G4_9BACT</name>
<reference evidence="6 7" key="1">
    <citation type="submission" date="2018-06" db="EMBL/GenBank/DDBJ databases">
        <title>Genomic Encyclopedia of Type Strains, Phase IV (KMG-IV): sequencing the most valuable type-strain genomes for metagenomic binning, comparative biology and taxonomic classification.</title>
        <authorList>
            <person name="Goeker M."/>
        </authorList>
    </citation>
    <scope>NUCLEOTIDE SEQUENCE [LARGE SCALE GENOMIC DNA]</scope>
    <source>
        <strain evidence="6 7">DSM 25532</strain>
    </source>
</reference>
<dbReference type="GO" id="GO:0008745">
    <property type="term" value="F:N-acetylmuramoyl-L-alanine amidase activity"/>
    <property type="evidence" value="ECO:0007669"/>
    <property type="project" value="UniProtKB-EC"/>
</dbReference>
<accession>A0A366H4G4</accession>
<evidence type="ECO:0000256" key="4">
    <source>
        <dbReference type="ARBA" id="ARBA00023316"/>
    </source>
</evidence>